<dbReference type="Gene3D" id="3.30.200.20">
    <property type="entry name" value="Phosphorylase Kinase, domain 1"/>
    <property type="match status" value="1"/>
</dbReference>
<keyword evidence="7" id="KW-0812">Transmembrane</keyword>
<feature type="compositionally biased region" description="Low complexity" evidence="6">
    <location>
        <begin position="383"/>
        <end position="396"/>
    </location>
</feature>
<feature type="compositionally biased region" description="Polar residues" evidence="6">
    <location>
        <begin position="366"/>
        <end position="375"/>
    </location>
</feature>
<evidence type="ECO:0000256" key="2">
    <source>
        <dbReference type="ARBA" id="ARBA00022741"/>
    </source>
</evidence>
<dbReference type="Proteomes" id="UP001144280">
    <property type="component" value="Unassembled WGS sequence"/>
</dbReference>
<keyword evidence="4 5" id="KW-0067">ATP-binding</keyword>
<feature type="binding site" evidence="5">
    <location>
        <position position="74"/>
    </location>
    <ligand>
        <name>ATP</name>
        <dbReference type="ChEBI" id="CHEBI:30616"/>
    </ligand>
</feature>
<evidence type="ECO:0000259" key="8">
    <source>
        <dbReference type="PROSITE" id="PS50011"/>
    </source>
</evidence>
<evidence type="ECO:0000313" key="10">
    <source>
        <dbReference type="Proteomes" id="UP001144280"/>
    </source>
</evidence>
<feature type="region of interest" description="Disordered" evidence="6">
    <location>
        <begin position="1"/>
        <end position="37"/>
    </location>
</feature>
<dbReference type="InterPro" id="IPR008271">
    <property type="entry name" value="Ser/Thr_kinase_AS"/>
</dbReference>
<dbReference type="PROSITE" id="PS50011">
    <property type="entry name" value="PROTEIN_KINASE_DOM"/>
    <property type="match status" value="1"/>
</dbReference>
<dbReference type="Pfam" id="PF00069">
    <property type="entry name" value="Pkinase"/>
    <property type="match status" value="1"/>
</dbReference>
<keyword evidence="7" id="KW-1133">Transmembrane helix</keyword>
<dbReference type="CDD" id="cd14014">
    <property type="entry name" value="STKc_PknB_like"/>
    <property type="match status" value="1"/>
</dbReference>
<evidence type="ECO:0000256" key="1">
    <source>
        <dbReference type="ARBA" id="ARBA00022679"/>
    </source>
</evidence>
<keyword evidence="3" id="KW-0418">Kinase</keyword>
<evidence type="ECO:0000256" key="6">
    <source>
        <dbReference type="SAM" id="MobiDB-lite"/>
    </source>
</evidence>
<feature type="region of interest" description="Disordered" evidence="6">
    <location>
        <begin position="357"/>
        <end position="418"/>
    </location>
</feature>
<dbReference type="SMART" id="SM00220">
    <property type="entry name" value="S_TKc"/>
    <property type="match status" value="1"/>
</dbReference>
<dbReference type="EMBL" id="BSDI01000045">
    <property type="protein sequence ID" value="GLI01476.1"/>
    <property type="molecule type" value="Genomic_DNA"/>
</dbReference>
<comment type="caution">
    <text evidence="9">The sequence shown here is derived from an EMBL/GenBank/DDBJ whole genome shotgun (WGS) entry which is preliminary data.</text>
</comment>
<dbReference type="InterPro" id="IPR017441">
    <property type="entry name" value="Protein_kinase_ATP_BS"/>
</dbReference>
<evidence type="ECO:0000256" key="5">
    <source>
        <dbReference type="PROSITE-ProRule" id="PRU10141"/>
    </source>
</evidence>
<evidence type="ECO:0000313" key="9">
    <source>
        <dbReference type="EMBL" id="GLI01476.1"/>
    </source>
</evidence>
<keyword evidence="2 5" id="KW-0547">Nucleotide-binding</keyword>
<evidence type="ECO:0000256" key="7">
    <source>
        <dbReference type="SAM" id="Phobius"/>
    </source>
</evidence>
<keyword evidence="1" id="KW-0808">Transferase</keyword>
<accession>A0ABQ5R7C4</accession>
<dbReference type="InterPro" id="IPR011009">
    <property type="entry name" value="Kinase-like_dom_sf"/>
</dbReference>
<gene>
    <name evidence="9" type="ORF">Pa4123_67520</name>
</gene>
<dbReference type="PROSITE" id="PS00108">
    <property type="entry name" value="PROTEIN_KINASE_ST"/>
    <property type="match status" value="1"/>
</dbReference>
<protein>
    <recommendedName>
        <fullName evidence="8">Protein kinase domain-containing protein</fullName>
    </recommendedName>
</protein>
<evidence type="ECO:0000256" key="3">
    <source>
        <dbReference type="ARBA" id="ARBA00022777"/>
    </source>
</evidence>
<dbReference type="InterPro" id="IPR000719">
    <property type="entry name" value="Prot_kinase_dom"/>
</dbReference>
<feature type="transmembrane region" description="Helical" evidence="7">
    <location>
        <begin position="334"/>
        <end position="356"/>
    </location>
</feature>
<proteinExistence type="predicted"/>
<sequence>MTRGGVDPHVPTGTLTGSAGGAPAGPSPAGPLLPGDPRRLGPYQLVGRLGEGGMGTVFLGRDVAAAGGAPVAIKVIRAEYARDETYRARFRREAEAARRVARFCTAQVLDVVLDGDVAYLVTEFIEGPTLAAWIAQDGPLRGSMLDSLATGVVAALNGIHAAGIVHRDLKAGNVLLSRLGPKVIDFGIARTTDHAVARTDSGPLIGTPAYMAPEQFDGKITAASDIFAWGCVITYAATGRTPFGTGTPYELMRRVIADEPDLSGLEPRLRDLVGRALRKKPEQRPTARELLLALVGDAGDPVLATTKILGATDWTLVDTEAPARGERRRIPYRMLALVALALAAVVTAVVLLPGLGKPEGEGDGAQPSSTPTVNGTVAKDTLAPSASSDASPATSDNGPASPDKSPTASTGRGINLDVRVPEKGTATLGIGEVDTYDLVLTSGGRVYLQGVAEDCAAHQLPWTLTRRGGGTVASDNLTCARYGPLQLDAGRYELRIGGPGVEGHYAFRLIRA</sequence>
<evidence type="ECO:0000256" key="4">
    <source>
        <dbReference type="ARBA" id="ARBA00022840"/>
    </source>
</evidence>
<keyword evidence="7" id="KW-0472">Membrane</keyword>
<dbReference type="PANTHER" id="PTHR43289:SF34">
    <property type="entry name" value="SERINE_THREONINE-PROTEIN KINASE YBDM-RELATED"/>
    <property type="match status" value="1"/>
</dbReference>
<dbReference type="SUPFAM" id="SSF56112">
    <property type="entry name" value="Protein kinase-like (PK-like)"/>
    <property type="match status" value="1"/>
</dbReference>
<dbReference type="PROSITE" id="PS00107">
    <property type="entry name" value="PROTEIN_KINASE_ATP"/>
    <property type="match status" value="1"/>
</dbReference>
<keyword evidence="10" id="KW-1185">Reference proteome</keyword>
<feature type="domain" description="Protein kinase" evidence="8">
    <location>
        <begin position="43"/>
        <end position="303"/>
    </location>
</feature>
<dbReference type="PANTHER" id="PTHR43289">
    <property type="entry name" value="MITOGEN-ACTIVATED PROTEIN KINASE KINASE KINASE 20-RELATED"/>
    <property type="match status" value="1"/>
</dbReference>
<organism evidence="9 10">
    <name type="scientific">Phytohabitans aurantiacus</name>
    <dbReference type="NCBI Taxonomy" id="3016789"/>
    <lineage>
        <taxon>Bacteria</taxon>
        <taxon>Bacillati</taxon>
        <taxon>Actinomycetota</taxon>
        <taxon>Actinomycetes</taxon>
        <taxon>Micromonosporales</taxon>
        <taxon>Micromonosporaceae</taxon>
    </lineage>
</organism>
<dbReference type="Gene3D" id="1.10.510.10">
    <property type="entry name" value="Transferase(Phosphotransferase) domain 1"/>
    <property type="match status" value="1"/>
</dbReference>
<name>A0ABQ5R7C4_9ACTN</name>
<reference evidence="9" key="1">
    <citation type="submission" date="2022-12" db="EMBL/GenBank/DDBJ databases">
        <title>New Phytohabitans aurantiacus sp. RD004123 nov., an actinomycete isolated from soil.</title>
        <authorList>
            <person name="Triningsih D.W."/>
            <person name="Harunari E."/>
            <person name="Igarashi Y."/>
        </authorList>
    </citation>
    <scope>NUCLEOTIDE SEQUENCE</scope>
    <source>
        <strain evidence="9">RD004123</strain>
    </source>
</reference>